<organism evidence="1 2">
    <name type="scientific">Ananas comosus</name>
    <name type="common">Pineapple</name>
    <name type="synonym">Ananas ananas</name>
    <dbReference type="NCBI Taxonomy" id="4615"/>
    <lineage>
        <taxon>Eukaryota</taxon>
        <taxon>Viridiplantae</taxon>
        <taxon>Streptophyta</taxon>
        <taxon>Embryophyta</taxon>
        <taxon>Tracheophyta</taxon>
        <taxon>Spermatophyta</taxon>
        <taxon>Magnoliopsida</taxon>
        <taxon>Liliopsida</taxon>
        <taxon>Poales</taxon>
        <taxon>Bromeliaceae</taxon>
        <taxon>Bromelioideae</taxon>
        <taxon>Ananas</taxon>
    </lineage>
</organism>
<evidence type="ECO:0000313" key="4">
    <source>
        <dbReference type="RefSeq" id="XP_020093548.1"/>
    </source>
</evidence>
<dbReference type="InterPro" id="IPR036758">
    <property type="entry name" value="At5g01610-like"/>
</dbReference>
<evidence type="ECO:0000313" key="3">
    <source>
        <dbReference type="Proteomes" id="UP000515123"/>
    </source>
</evidence>
<dbReference type="RefSeq" id="XP_020093548.1">
    <property type="nucleotide sequence ID" value="XM_020237959.1"/>
</dbReference>
<keyword evidence="3" id="KW-1185">Reference proteome</keyword>
<evidence type="ECO:0000313" key="1">
    <source>
        <dbReference type="EMBL" id="OAY74212.1"/>
    </source>
</evidence>
<sequence>MGSLAIAENKEKQGAEIIYGADECYRHSQELLNELGFPLGVLPLKDLEECGLVRETGFVWMKQKAPYEHFFKGTNTRVRYDSEVTAYVEDKKMKRMTGIRSKQMMLWVPIVEMTMEAGEKIYFKSAVGIGRSFPASAFVDKEAEEEKKEKKSSNAEGEVAA</sequence>
<dbReference type="EMBL" id="LSRQ01002455">
    <property type="protein sequence ID" value="OAY74212.1"/>
    <property type="molecule type" value="Genomic_DNA"/>
</dbReference>
<reference evidence="1 2" key="1">
    <citation type="journal article" date="2016" name="DNA Res.">
        <title>The draft genome of MD-2 pineapple using hybrid error correction of long reads.</title>
        <authorList>
            <person name="Redwan R.M."/>
            <person name="Saidin A."/>
            <person name="Kumar S.V."/>
        </authorList>
    </citation>
    <scope>NUCLEOTIDE SEQUENCE [LARGE SCALE GENOMIC DNA]</scope>
    <source>
        <strain evidence="2">cv. MD2</strain>
        <tissue evidence="1">Leaf</tissue>
    </source>
</reference>
<dbReference type="PANTHER" id="PTHR31676:SF20">
    <property type="entry name" value="T19F6.7 PROTEIN"/>
    <property type="match status" value="1"/>
</dbReference>
<protein>
    <submittedName>
        <fullName evidence="4">Uncharacterized protein LOC109713770</fullName>
    </submittedName>
</protein>
<dbReference type="OrthoDB" id="1901319at2759"/>
<dbReference type="Proteomes" id="UP000515123">
    <property type="component" value="Linkage group 8"/>
</dbReference>
<name>A0A199VAS7_ANACO</name>
<dbReference type="Proteomes" id="UP000092600">
    <property type="component" value="Unassembled WGS sequence"/>
</dbReference>
<dbReference type="SUPFAM" id="SSF141562">
    <property type="entry name" value="At5g01610-like"/>
    <property type="match status" value="1"/>
</dbReference>
<dbReference type="AlphaFoldDB" id="A0A199VAS7"/>
<dbReference type="Gene3D" id="2.30.240.10">
    <property type="entry name" value="At5g01610-like"/>
    <property type="match status" value="1"/>
</dbReference>
<dbReference type="GeneID" id="109713770"/>
<reference evidence="4" key="2">
    <citation type="submission" date="2025-04" db="UniProtKB">
        <authorList>
            <consortium name="RefSeq"/>
        </authorList>
    </citation>
    <scope>IDENTIFICATION</scope>
    <source>
        <tissue evidence="4">Leaf</tissue>
    </source>
</reference>
<dbReference type="Pfam" id="PF04398">
    <property type="entry name" value="DUF538"/>
    <property type="match status" value="1"/>
</dbReference>
<dbReference type="STRING" id="4615.A0A199VAS7"/>
<accession>A0A199VAS7</accession>
<dbReference type="InterPro" id="IPR007493">
    <property type="entry name" value="DUF538"/>
</dbReference>
<dbReference type="PANTHER" id="PTHR31676">
    <property type="entry name" value="T31J12.3 PROTEIN-RELATED"/>
    <property type="match status" value="1"/>
</dbReference>
<gene>
    <name evidence="4" type="primary">LOC109713770</name>
    <name evidence="1" type="ORF">ACMD2_08686</name>
</gene>
<dbReference type="Gramene" id="Aco007556.1.mrna1">
    <property type="protein sequence ID" value="Aco007556.1.mrna1.cds1"/>
    <property type="gene ID" value="Aco007556.1.path1"/>
</dbReference>
<evidence type="ECO:0000313" key="2">
    <source>
        <dbReference type="Proteomes" id="UP000092600"/>
    </source>
</evidence>
<proteinExistence type="predicted"/>